<dbReference type="EMBL" id="QMNG01000080">
    <property type="protein sequence ID" value="RLC36149.1"/>
    <property type="molecule type" value="Genomic_DNA"/>
</dbReference>
<protein>
    <submittedName>
        <fullName evidence="1">Uncharacterized protein</fullName>
    </submittedName>
</protein>
<accession>A0A420ZBB9</accession>
<gene>
    <name evidence="1" type="ORF">DRH29_05140</name>
</gene>
<evidence type="ECO:0000313" key="2">
    <source>
        <dbReference type="Proteomes" id="UP000281261"/>
    </source>
</evidence>
<evidence type="ECO:0000313" key="1">
    <source>
        <dbReference type="EMBL" id="RLC36149.1"/>
    </source>
</evidence>
<organism evidence="1 2">
    <name type="scientific">candidate division Kazan bacterium</name>
    <dbReference type="NCBI Taxonomy" id="2202143"/>
    <lineage>
        <taxon>Bacteria</taxon>
        <taxon>Bacteria division Kazan-3B-28</taxon>
    </lineage>
</organism>
<dbReference type="AlphaFoldDB" id="A0A420ZBB9"/>
<proteinExistence type="predicted"/>
<sequence length="107" mass="12295">MLRRITPISRVPFNKARDRLIRSGLTPHEAVWVLLHGDGEYNYVEKEKTCQRCQSVLRAIGLAELFMCNDPASEHYLHIFAAGHPACNRFDEARVAKKERRKACMGQ</sequence>
<reference evidence="1 2" key="1">
    <citation type="submission" date="2018-06" db="EMBL/GenBank/DDBJ databases">
        <title>Extensive metabolic versatility and redundancy in microbially diverse, dynamic hydrothermal sediments.</title>
        <authorList>
            <person name="Dombrowski N."/>
            <person name="Teske A."/>
            <person name="Baker B.J."/>
        </authorList>
    </citation>
    <scope>NUCLEOTIDE SEQUENCE [LARGE SCALE GENOMIC DNA]</scope>
    <source>
        <strain evidence="1">B79_G16</strain>
    </source>
</reference>
<name>A0A420ZBB9_UNCK3</name>
<dbReference type="Proteomes" id="UP000281261">
    <property type="component" value="Unassembled WGS sequence"/>
</dbReference>
<comment type="caution">
    <text evidence="1">The sequence shown here is derived from an EMBL/GenBank/DDBJ whole genome shotgun (WGS) entry which is preliminary data.</text>
</comment>